<dbReference type="Gene3D" id="3.30.420.40">
    <property type="match status" value="2"/>
</dbReference>
<proteinExistence type="predicted"/>
<evidence type="ECO:0008006" key="3">
    <source>
        <dbReference type="Google" id="ProtNLM"/>
    </source>
</evidence>
<dbReference type="PANTHER" id="PTHR43190">
    <property type="entry name" value="N-ACETYL-D-GLUCOSAMINE KINASE"/>
    <property type="match status" value="1"/>
</dbReference>
<dbReference type="PANTHER" id="PTHR43190:SF3">
    <property type="entry name" value="N-ACETYL-D-GLUCOSAMINE KINASE"/>
    <property type="match status" value="1"/>
</dbReference>
<reference evidence="1" key="2">
    <citation type="journal article" date="2021" name="PeerJ">
        <title>Extensive microbial diversity within the chicken gut microbiome revealed by metagenomics and culture.</title>
        <authorList>
            <person name="Gilroy R."/>
            <person name="Ravi A."/>
            <person name="Getino M."/>
            <person name="Pursley I."/>
            <person name="Horton D.L."/>
            <person name="Alikhan N.F."/>
            <person name="Baker D."/>
            <person name="Gharbi K."/>
            <person name="Hall N."/>
            <person name="Watson M."/>
            <person name="Adriaenssens E.M."/>
            <person name="Foster-Nyarko E."/>
            <person name="Jarju S."/>
            <person name="Secka A."/>
            <person name="Antonio M."/>
            <person name="Oren A."/>
            <person name="Chaudhuri R.R."/>
            <person name="La Ragione R."/>
            <person name="Hildebrand F."/>
            <person name="Pallen M.J."/>
        </authorList>
    </citation>
    <scope>NUCLEOTIDE SEQUENCE</scope>
    <source>
        <strain evidence="1">D5-748</strain>
    </source>
</reference>
<name>A0A9D9ED92_9BACT</name>
<reference evidence="1" key="1">
    <citation type="submission" date="2020-10" db="EMBL/GenBank/DDBJ databases">
        <authorList>
            <person name="Gilroy R."/>
        </authorList>
    </citation>
    <scope>NUCLEOTIDE SEQUENCE</scope>
    <source>
        <strain evidence="1">D5-748</strain>
    </source>
</reference>
<dbReference type="Gene3D" id="1.10.720.160">
    <property type="match status" value="1"/>
</dbReference>
<dbReference type="InterPro" id="IPR052519">
    <property type="entry name" value="Euk-type_GlcNAc_Kinase"/>
</dbReference>
<organism evidence="1 2">
    <name type="scientific">Candidatus Cryptobacteroides merdavium</name>
    <dbReference type="NCBI Taxonomy" id="2840769"/>
    <lineage>
        <taxon>Bacteria</taxon>
        <taxon>Pseudomonadati</taxon>
        <taxon>Bacteroidota</taxon>
        <taxon>Bacteroidia</taxon>
        <taxon>Bacteroidales</taxon>
        <taxon>Candidatus Cryptobacteroides</taxon>
    </lineage>
</organism>
<dbReference type="InterPro" id="IPR043129">
    <property type="entry name" value="ATPase_NBD"/>
</dbReference>
<dbReference type="AlphaFoldDB" id="A0A9D9ED92"/>
<accession>A0A9D9ED92</accession>
<evidence type="ECO:0000313" key="1">
    <source>
        <dbReference type="EMBL" id="MBO8445303.1"/>
    </source>
</evidence>
<dbReference type="EMBL" id="JADIMO010000083">
    <property type="protein sequence ID" value="MBO8445303.1"/>
    <property type="molecule type" value="Genomic_DNA"/>
</dbReference>
<protein>
    <recommendedName>
        <fullName evidence="3">ATPase BadF/BadG/BcrA/BcrD type domain-containing protein</fullName>
    </recommendedName>
</protein>
<dbReference type="Proteomes" id="UP000823619">
    <property type="component" value="Unassembled WGS sequence"/>
</dbReference>
<sequence length="324" mass="34930">MKLIMESGATKTDCCLLDSGGKVRSRFRIPGINVATMDFEAVSRVARDAVSCLRSAFSGELPAGAIKEIFFYGAGVLEGQADGPKHFQTGENPDSVSGNDRISGACVPETLDSVLAEAFPGSGREYHSDLLAAARGLCGDRAGIVAILGTGSNSCLYDGKGIVRNIRPGGFILGDEGSAAALGRLFLADYIKELLPEEVAEDFRNEYGLDYAAAVKFVYGSDAPARNLASLAPYVMKWAGNEWIKDMIVRNFRDFFERCLMRYGAVDAGIYVTGSFGNACRDVLESLGHEYGLEFQSFVPAPMSGLEKYHASSKTIRRTDVNYV</sequence>
<evidence type="ECO:0000313" key="2">
    <source>
        <dbReference type="Proteomes" id="UP000823619"/>
    </source>
</evidence>
<comment type="caution">
    <text evidence="1">The sequence shown here is derived from an EMBL/GenBank/DDBJ whole genome shotgun (WGS) entry which is preliminary data.</text>
</comment>
<dbReference type="SUPFAM" id="SSF53067">
    <property type="entry name" value="Actin-like ATPase domain"/>
    <property type="match status" value="2"/>
</dbReference>
<gene>
    <name evidence="1" type="ORF">IAC23_06385</name>
</gene>